<feature type="transmembrane region" description="Helical" evidence="1">
    <location>
        <begin position="147"/>
        <end position="165"/>
    </location>
</feature>
<dbReference type="Pfam" id="PF09925">
    <property type="entry name" value="DUF2157"/>
    <property type="match status" value="1"/>
</dbReference>
<feature type="transmembrane region" description="Helical" evidence="1">
    <location>
        <begin position="274"/>
        <end position="293"/>
    </location>
</feature>
<reference evidence="3 4" key="1">
    <citation type="submission" date="2018-08" db="EMBL/GenBank/DDBJ databases">
        <title>Altererythrobacter sp.Ery1 and Ery12, the genome sequencing of novel strains in genus Alterythrobacter.</title>
        <authorList>
            <person name="Cheng H."/>
            <person name="Wu Y.-H."/>
            <person name="Fang C."/>
            <person name="Xu X.-W."/>
        </authorList>
    </citation>
    <scope>NUCLEOTIDE SEQUENCE [LARGE SCALE GENOMIC DNA]</scope>
    <source>
        <strain evidence="3 4">Ery1</strain>
    </source>
</reference>
<dbReference type="InterPro" id="IPR018677">
    <property type="entry name" value="DUF2157"/>
</dbReference>
<protein>
    <submittedName>
        <fullName evidence="3">DUF2157 domain-containing protein</fullName>
    </submittedName>
</protein>
<dbReference type="OrthoDB" id="7469499at2"/>
<keyword evidence="1" id="KW-1133">Transmembrane helix</keyword>
<dbReference type="RefSeq" id="WP_119514448.1">
    <property type="nucleotide sequence ID" value="NZ_QXFK01000019.1"/>
</dbReference>
<feature type="transmembrane region" description="Helical" evidence="1">
    <location>
        <begin position="181"/>
        <end position="202"/>
    </location>
</feature>
<dbReference type="AlphaFoldDB" id="A0A418NCJ9"/>
<keyword evidence="1" id="KW-0812">Transmembrane</keyword>
<feature type="transmembrane region" description="Helical" evidence="1">
    <location>
        <begin position="299"/>
        <end position="317"/>
    </location>
</feature>
<organism evidence="3 4">
    <name type="scientific">Pelagerythrobacter aerophilus</name>
    <dbReference type="NCBI Taxonomy" id="2306995"/>
    <lineage>
        <taxon>Bacteria</taxon>
        <taxon>Pseudomonadati</taxon>
        <taxon>Pseudomonadota</taxon>
        <taxon>Alphaproteobacteria</taxon>
        <taxon>Sphingomonadales</taxon>
        <taxon>Erythrobacteraceae</taxon>
        <taxon>Pelagerythrobacter</taxon>
    </lineage>
</organism>
<sequence length="383" mass="40298">MIERKLAAWQEAGLIDAGTTASIRAYEAEHSRPLALWAVVGIGALAIGLGLVSVVAANWEAIPGTVRLAAHFALLALLAAALWWRGGVLLSERPWAHEALLFVFAVLGLTFFGHLGQVYQTSSPLWQPLALWLALFAPVVLLRGSSWLAAALLAVVLVYACWDFADPTRPLFGLDRGQRPGLVIGIATALPVLLAPLGAWMRGRGRRTDFWRRLEQLGFAYALGCASLIATASGLDDFDGETERFLALGTQIVQAAIGLGAAALVIAARRSTSGRAAGCVIGGAALVLLAAHLVDGSMLGGAILFMALWVGVAFAALQAGWRRIFQLAVAVIAVRLVILSFELASDLLTSGAGLIAAGLLILAVAWIAVRVSRRLAPPEETAP</sequence>
<evidence type="ECO:0000256" key="1">
    <source>
        <dbReference type="SAM" id="Phobius"/>
    </source>
</evidence>
<accession>A0A418NCJ9</accession>
<feature type="transmembrane region" description="Helical" evidence="1">
    <location>
        <begin position="347"/>
        <end position="369"/>
    </location>
</feature>
<feature type="transmembrane region" description="Helical" evidence="1">
    <location>
        <begin position="214"/>
        <end position="233"/>
    </location>
</feature>
<evidence type="ECO:0000313" key="3">
    <source>
        <dbReference type="EMBL" id="RIV75522.1"/>
    </source>
</evidence>
<dbReference type="Proteomes" id="UP000285092">
    <property type="component" value="Unassembled WGS sequence"/>
</dbReference>
<proteinExistence type="predicted"/>
<feature type="transmembrane region" description="Helical" evidence="1">
    <location>
        <begin position="324"/>
        <end position="341"/>
    </location>
</feature>
<feature type="transmembrane region" description="Helical" evidence="1">
    <location>
        <begin position="34"/>
        <end position="56"/>
    </location>
</feature>
<feature type="transmembrane region" description="Helical" evidence="1">
    <location>
        <begin position="68"/>
        <end position="87"/>
    </location>
</feature>
<feature type="transmembrane region" description="Helical" evidence="1">
    <location>
        <begin position="245"/>
        <end position="267"/>
    </location>
</feature>
<gene>
    <name evidence="3" type="ORF">D2V04_14545</name>
</gene>
<name>A0A418NCJ9_9SPHN</name>
<feature type="transmembrane region" description="Helical" evidence="1">
    <location>
        <begin position="99"/>
        <end position="119"/>
    </location>
</feature>
<evidence type="ECO:0000259" key="2">
    <source>
        <dbReference type="Pfam" id="PF09925"/>
    </source>
</evidence>
<feature type="domain" description="DUF2157" evidence="2">
    <location>
        <begin position="8"/>
        <end position="148"/>
    </location>
</feature>
<keyword evidence="1" id="KW-0472">Membrane</keyword>
<feature type="transmembrane region" description="Helical" evidence="1">
    <location>
        <begin position="125"/>
        <end position="142"/>
    </location>
</feature>
<keyword evidence="4" id="KW-1185">Reference proteome</keyword>
<evidence type="ECO:0000313" key="4">
    <source>
        <dbReference type="Proteomes" id="UP000285092"/>
    </source>
</evidence>
<comment type="caution">
    <text evidence="3">The sequence shown here is derived from an EMBL/GenBank/DDBJ whole genome shotgun (WGS) entry which is preliminary data.</text>
</comment>
<dbReference type="EMBL" id="QXFK01000019">
    <property type="protein sequence ID" value="RIV75522.1"/>
    <property type="molecule type" value="Genomic_DNA"/>
</dbReference>